<dbReference type="SUPFAM" id="SSF52047">
    <property type="entry name" value="RNI-like"/>
    <property type="match status" value="1"/>
</dbReference>
<dbReference type="Pfam" id="PF13516">
    <property type="entry name" value="LRR_6"/>
    <property type="match status" value="4"/>
</dbReference>
<keyword evidence="6" id="KW-1185">Reference proteome</keyword>
<dbReference type="Proteomes" id="UP000193560">
    <property type="component" value="Unassembled WGS sequence"/>
</dbReference>
<gene>
    <name evidence="5" type="ORF">BCR42DRAFT_403505</name>
</gene>
<evidence type="ECO:0008006" key="7">
    <source>
        <dbReference type="Google" id="ProtNLM"/>
    </source>
</evidence>
<dbReference type="OrthoDB" id="120976at2759"/>
<dbReference type="InterPro" id="IPR027038">
    <property type="entry name" value="RanGap"/>
</dbReference>
<feature type="compositionally biased region" description="Low complexity" evidence="4">
    <location>
        <begin position="536"/>
        <end position="564"/>
    </location>
</feature>
<dbReference type="GO" id="GO:0005096">
    <property type="term" value="F:GTPase activator activity"/>
    <property type="evidence" value="ECO:0007669"/>
    <property type="project" value="UniProtKB-KW"/>
</dbReference>
<reference evidence="5 6" key="1">
    <citation type="submission" date="2016-07" db="EMBL/GenBank/DDBJ databases">
        <title>Pervasive Adenine N6-methylation of Active Genes in Fungi.</title>
        <authorList>
            <consortium name="DOE Joint Genome Institute"/>
            <person name="Mondo S.J."/>
            <person name="Dannebaum R.O."/>
            <person name="Kuo R.C."/>
            <person name="Labutti K."/>
            <person name="Haridas S."/>
            <person name="Kuo A."/>
            <person name="Salamov A."/>
            <person name="Ahrendt S.R."/>
            <person name="Lipzen A."/>
            <person name="Sullivan W."/>
            <person name="Andreopoulos W.B."/>
            <person name="Clum A."/>
            <person name="Lindquist E."/>
            <person name="Daum C."/>
            <person name="Ramamoorthy G.K."/>
            <person name="Gryganskyi A."/>
            <person name="Culley D."/>
            <person name="Magnuson J.K."/>
            <person name="James T.Y."/>
            <person name="O'Malley M.A."/>
            <person name="Stajich J.E."/>
            <person name="Spatafora J.W."/>
            <person name="Visel A."/>
            <person name="Grigoriev I.V."/>
        </authorList>
    </citation>
    <scope>NUCLEOTIDE SEQUENCE [LARGE SCALE GENOMIC DNA]</scope>
    <source>
        <strain evidence="5 6">NRRL 1336</strain>
    </source>
</reference>
<evidence type="ECO:0000313" key="5">
    <source>
        <dbReference type="EMBL" id="ORZ24713.1"/>
    </source>
</evidence>
<evidence type="ECO:0000256" key="1">
    <source>
        <dbReference type="ARBA" id="ARBA00022468"/>
    </source>
</evidence>
<evidence type="ECO:0000256" key="4">
    <source>
        <dbReference type="SAM" id="MobiDB-lite"/>
    </source>
</evidence>
<proteinExistence type="predicted"/>
<evidence type="ECO:0000256" key="3">
    <source>
        <dbReference type="ARBA" id="ARBA00022737"/>
    </source>
</evidence>
<feature type="compositionally biased region" description="Polar residues" evidence="4">
    <location>
        <begin position="77"/>
        <end position="92"/>
    </location>
</feature>
<dbReference type="GO" id="GO:0048471">
    <property type="term" value="C:perinuclear region of cytoplasm"/>
    <property type="evidence" value="ECO:0007669"/>
    <property type="project" value="TreeGrafter"/>
</dbReference>
<dbReference type="PANTHER" id="PTHR24113">
    <property type="entry name" value="RAN GTPASE-ACTIVATING PROTEIN 1"/>
    <property type="match status" value="1"/>
</dbReference>
<dbReference type="GO" id="GO:0006913">
    <property type="term" value="P:nucleocytoplasmic transport"/>
    <property type="evidence" value="ECO:0007669"/>
    <property type="project" value="TreeGrafter"/>
</dbReference>
<dbReference type="GO" id="GO:0005829">
    <property type="term" value="C:cytosol"/>
    <property type="evidence" value="ECO:0007669"/>
    <property type="project" value="TreeGrafter"/>
</dbReference>
<protein>
    <recommendedName>
        <fullName evidence="7">RNI-like protein</fullName>
    </recommendedName>
</protein>
<dbReference type="InterPro" id="IPR001611">
    <property type="entry name" value="Leu-rich_rpt"/>
</dbReference>
<dbReference type="STRING" id="90262.A0A1X2IZH7"/>
<keyword evidence="3" id="KW-0677">Repeat</keyword>
<evidence type="ECO:0000313" key="6">
    <source>
        <dbReference type="Proteomes" id="UP000193560"/>
    </source>
</evidence>
<accession>A0A1X2IZH7</accession>
<organism evidence="5 6">
    <name type="scientific">Absidia repens</name>
    <dbReference type="NCBI Taxonomy" id="90262"/>
    <lineage>
        <taxon>Eukaryota</taxon>
        <taxon>Fungi</taxon>
        <taxon>Fungi incertae sedis</taxon>
        <taxon>Mucoromycota</taxon>
        <taxon>Mucoromycotina</taxon>
        <taxon>Mucoromycetes</taxon>
        <taxon>Mucorales</taxon>
        <taxon>Cunninghamellaceae</taxon>
        <taxon>Absidia</taxon>
    </lineage>
</organism>
<dbReference type="InterPro" id="IPR032675">
    <property type="entry name" value="LRR_dom_sf"/>
</dbReference>
<feature type="compositionally biased region" description="Low complexity" evidence="4">
    <location>
        <begin position="595"/>
        <end position="609"/>
    </location>
</feature>
<keyword evidence="2" id="KW-0433">Leucine-rich repeat</keyword>
<dbReference type="AlphaFoldDB" id="A0A1X2IZH7"/>
<sequence length="630" mass="70054">MDNTQLTKGILRKPLIMSTSPAQASSSSWLSRIQSRLSTHQQDDDNLELQRHFLKRVTFSMDRLTTEHLFQDDTIDNSDNQQTGSSPSTTLNDYTHLPQCYEKSCRLREEKEWPLFKDMLQTHFSTPLTTIDLSNQSVGPSFIGPFADTLLIDFGLRILRLSNCNLDDASVGTLLNSILMIDRVTELDLSCNSFKSKGYKFISIYIAESRNIKSLDISKGSPDRRATQYLSRALLYSTSLQHLNMDQCALKSTHLEVLAPSVCRSPSLKSLSLRYNRLSSNAAYWLATLILNEQQQYDDMYLETAKDFNMDKINDIEGYPMTTNTGLERLDLAGNPLQDTAIAPLCQALYANRTLKYLSLTNCKVYPNGCEMLADALYTNQCLTSLDLSENPIIHGSDDGIHALKAALLRNNTLQELILINTDLDATAAITLAEVLPMNDSLTRLDLSENPSISLAGVLALSISIKMNNTLTFLDISIPNNDRELANLQNDIAAVCTNNMIQRVEQQRQQQNEEEEHQQQHYDHEQDKQLDLNIVTSSSTTLSSSSSPSSSSSSSSVTSSSSHTSIKENNGQVSDSQNQQKPPTIEIPRNVDGASSFDSSQHHSSNKSSTVPATPDQASPLDEISLLDDM</sequence>
<dbReference type="GO" id="GO:0005634">
    <property type="term" value="C:nucleus"/>
    <property type="evidence" value="ECO:0007669"/>
    <property type="project" value="TreeGrafter"/>
</dbReference>
<evidence type="ECO:0000256" key="2">
    <source>
        <dbReference type="ARBA" id="ARBA00022614"/>
    </source>
</evidence>
<dbReference type="EMBL" id="MCGE01000002">
    <property type="protein sequence ID" value="ORZ24713.1"/>
    <property type="molecule type" value="Genomic_DNA"/>
</dbReference>
<feature type="region of interest" description="Disordered" evidence="4">
    <location>
        <begin position="505"/>
        <end position="630"/>
    </location>
</feature>
<dbReference type="PANTHER" id="PTHR24113:SF12">
    <property type="entry name" value="RAN GTPASE-ACTIVATING PROTEIN 1"/>
    <property type="match status" value="1"/>
</dbReference>
<comment type="caution">
    <text evidence="5">The sequence shown here is derived from an EMBL/GenBank/DDBJ whole genome shotgun (WGS) entry which is preliminary data.</text>
</comment>
<dbReference type="Gene3D" id="3.80.10.10">
    <property type="entry name" value="Ribonuclease Inhibitor"/>
    <property type="match status" value="2"/>
</dbReference>
<dbReference type="GO" id="GO:0031267">
    <property type="term" value="F:small GTPase binding"/>
    <property type="evidence" value="ECO:0007669"/>
    <property type="project" value="TreeGrafter"/>
</dbReference>
<feature type="compositionally biased region" description="Basic and acidic residues" evidence="4">
    <location>
        <begin position="517"/>
        <end position="530"/>
    </location>
</feature>
<dbReference type="SMART" id="SM00368">
    <property type="entry name" value="LRR_RI"/>
    <property type="match status" value="7"/>
</dbReference>
<feature type="region of interest" description="Disordered" evidence="4">
    <location>
        <begin position="73"/>
        <end position="92"/>
    </location>
</feature>
<feature type="compositionally biased region" description="Polar residues" evidence="4">
    <location>
        <begin position="567"/>
        <end position="582"/>
    </location>
</feature>
<keyword evidence="1" id="KW-0343">GTPase activation</keyword>
<name>A0A1X2IZH7_9FUNG</name>